<evidence type="ECO:0000313" key="2">
    <source>
        <dbReference type="EMBL" id="CZR58526.1"/>
    </source>
</evidence>
<dbReference type="OrthoDB" id="3546164at2759"/>
<proteinExistence type="predicted"/>
<dbReference type="EMBL" id="FJOG01000012">
    <property type="protein sequence ID" value="CZR58526.1"/>
    <property type="molecule type" value="Genomic_DNA"/>
</dbReference>
<reference evidence="2 3" key="1">
    <citation type="submission" date="2016-03" db="EMBL/GenBank/DDBJ databases">
        <authorList>
            <person name="Ploux O."/>
        </authorList>
    </citation>
    <scope>NUCLEOTIDE SEQUENCE [LARGE SCALE GENOMIC DNA]</scope>
    <source>
        <strain evidence="2 3">UAMH 11012</strain>
    </source>
</reference>
<evidence type="ECO:0000313" key="3">
    <source>
        <dbReference type="Proteomes" id="UP000184330"/>
    </source>
</evidence>
<dbReference type="InterPro" id="IPR007138">
    <property type="entry name" value="ABM_dom"/>
</dbReference>
<dbReference type="Proteomes" id="UP000184330">
    <property type="component" value="Unassembled WGS sequence"/>
</dbReference>
<feature type="domain" description="ABM" evidence="1">
    <location>
        <begin position="3"/>
        <end position="98"/>
    </location>
</feature>
<organism evidence="2 3">
    <name type="scientific">Phialocephala subalpina</name>
    <dbReference type="NCBI Taxonomy" id="576137"/>
    <lineage>
        <taxon>Eukaryota</taxon>
        <taxon>Fungi</taxon>
        <taxon>Dikarya</taxon>
        <taxon>Ascomycota</taxon>
        <taxon>Pezizomycotina</taxon>
        <taxon>Leotiomycetes</taxon>
        <taxon>Helotiales</taxon>
        <taxon>Mollisiaceae</taxon>
        <taxon>Phialocephala</taxon>
        <taxon>Phialocephala fortinii species complex</taxon>
    </lineage>
</organism>
<dbReference type="PROSITE" id="PS51725">
    <property type="entry name" value="ABM"/>
    <property type="match status" value="1"/>
</dbReference>
<gene>
    <name evidence="2" type="ORF">PAC_08418</name>
</gene>
<evidence type="ECO:0000259" key="1">
    <source>
        <dbReference type="PROSITE" id="PS51725"/>
    </source>
</evidence>
<dbReference type="AlphaFoldDB" id="A0A1L7X0H2"/>
<sequence length="201" mass="21687">MPFLAIINPQVPEGHQDEFLAALNKIAPEMKAQPGVLGVSAGPIVAEDGAPVTGFKYLETIAFATQEDEQAFVNSEWAQGHRKALEAKGVAPPRHGVFRCADFPDDKTPKAFTQFSRIVLENESQIEAVKEAWKELMGVLGKETWGARSVGGDEVVGLGLCGWDSLEEAGAAYSKPEAKAAMEKYHSLGKCKDVMVKMAVL</sequence>
<dbReference type="InterPro" id="IPR011008">
    <property type="entry name" value="Dimeric_a/b-barrel"/>
</dbReference>
<accession>A0A1L7X0H2</accession>
<keyword evidence="3" id="KW-1185">Reference proteome</keyword>
<dbReference type="SUPFAM" id="SSF54909">
    <property type="entry name" value="Dimeric alpha+beta barrel"/>
    <property type="match status" value="1"/>
</dbReference>
<name>A0A1L7X0H2_9HELO</name>
<dbReference type="Gene3D" id="3.30.70.100">
    <property type="match status" value="1"/>
</dbReference>
<protein>
    <recommendedName>
        <fullName evidence="1">ABM domain-containing protein</fullName>
    </recommendedName>
</protein>